<proteinExistence type="predicted"/>
<evidence type="ECO:0008006" key="4">
    <source>
        <dbReference type="Google" id="ProtNLM"/>
    </source>
</evidence>
<protein>
    <recommendedName>
        <fullName evidence="4">DUF4760 domain-containing protein</fullName>
    </recommendedName>
</protein>
<keyword evidence="1" id="KW-0812">Transmembrane</keyword>
<feature type="transmembrane region" description="Helical" evidence="1">
    <location>
        <begin position="55"/>
        <end position="81"/>
    </location>
</feature>
<name>A0A1S1MWF8_9GAMM</name>
<feature type="transmembrane region" description="Helical" evidence="1">
    <location>
        <begin position="21"/>
        <end position="43"/>
    </location>
</feature>
<organism evidence="2 3">
    <name type="scientific">Pseudoalteromonas amylolytica</name>
    <dbReference type="NCBI Taxonomy" id="1859457"/>
    <lineage>
        <taxon>Bacteria</taxon>
        <taxon>Pseudomonadati</taxon>
        <taxon>Pseudomonadota</taxon>
        <taxon>Gammaproteobacteria</taxon>
        <taxon>Alteromonadales</taxon>
        <taxon>Pseudoalteromonadaceae</taxon>
        <taxon>Pseudoalteromonas</taxon>
    </lineage>
</organism>
<gene>
    <name evidence="2" type="ORF">BET10_07065</name>
</gene>
<keyword evidence="1" id="KW-0472">Membrane</keyword>
<keyword evidence="3" id="KW-1185">Reference proteome</keyword>
<dbReference type="Proteomes" id="UP000179786">
    <property type="component" value="Unassembled WGS sequence"/>
</dbReference>
<comment type="caution">
    <text evidence="2">The sequence shown here is derived from an EMBL/GenBank/DDBJ whole genome shotgun (WGS) entry which is preliminary data.</text>
</comment>
<keyword evidence="1" id="KW-1133">Transmembrane helix</keyword>
<evidence type="ECO:0000313" key="3">
    <source>
        <dbReference type="Proteomes" id="UP000179786"/>
    </source>
</evidence>
<sequence>MLKKGLKMQNNNQPKTSLFKYVASVKLPINCVAFSAVTFVVVYELWLSKLPELFWWGAEVSLICSQICLSIIASYVFYLFVVHKKELDDWQAIKPSITAPISTILKSHQMQLQHFKDHTDTELNQYPTKDELEVSLSKICPRDKTAPVFLARMNCNANWYQYLELCLRENDELLAQLIRLSHFMDGELIFILQKLHSLTLKKAVYEQANMIENPNMGWLSGQFYQYSDVCRQLSEYKRNCLE</sequence>
<dbReference type="AlphaFoldDB" id="A0A1S1MWF8"/>
<evidence type="ECO:0000256" key="1">
    <source>
        <dbReference type="SAM" id="Phobius"/>
    </source>
</evidence>
<evidence type="ECO:0000313" key="2">
    <source>
        <dbReference type="EMBL" id="OHU92081.1"/>
    </source>
</evidence>
<dbReference type="EMBL" id="MKJU01000022">
    <property type="protein sequence ID" value="OHU92081.1"/>
    <property type="molecule type" value="Genomic_DNA"/>
</dbReference>
<reference evidence="2 3" key="1">
    <citation type="submission" date="2016-09" db="EMBL/GenBank/DDBJ databases">
        <title>Pseudoalteromonas amylolytica sp. nov., isolated from the surface seawater.</title>
        <authorList>
            <person name="Wu Y.-H."/>
            <person name="Cheng H."/>
            <person name="Jin X.-B."/>
            <person name="Wang C.-S."/>
            <person name="Xu X.-W."/>
        </authorList>
    </citation>
    <scope>NUCLEOTIDE SEQUENCE [LARGE SCALE GENOMIC DNA]</scope>
    <source>
        <strain evidence="2 3">JW1</strain>
    </source>
</reference>
<accession>A0A1S1MWF8</accession>